<protein>
    <recommendedName>
        <fullName evidence="3">Glycoside hydrolase 35 catalytic domain-containing protein</fullName>
    </recommendedName>
</protein>
<gene>
    <name evidence="4" type="ORF">OKA104_LOCUS43723</name>
</gene>
<dbReference type="EMBL" id="CAJOAY010012562">
    <property type="protein sequence ID" value="CAF4253400.1"/>
    <property type="molecule type" value="Genomic_DNA"/>
</dbReference>
<dbReference type="Pfam" id="PF01301">
    <property type="entry name" value="Glyco_hydro_35"/>
    <property type="match status" value="1"/>
</dbReference>
<dbReference type="InterPro" id="IPR031330">
    <property type="entry name" value="Gly_Hdrlase_35_cat"/>
</dbReference>
<accession>A0A820EYU9</accession>
<feature type="chain" id="PRO_5032915662" description="Glycoside hydrolase 35 catalytic domain-containing protein" evidence="2">
    <location>
        <begin position="22"/>
        <end position="110"/>
    </location>
</feature>
<evidence type="ECO:0000313" key="5">
    <source>
        <dbReference type="Proteomes" id="UP000663881"/>
    </source>
</evidence>
<evidence type="ECO:0000313" key="4">
    <source>
        <dbReference type="EMBL" id="CAF4253400.1"/>
    </source>
</evidence>
<reference evidence="4" key="1">
    <citation type="submission" date="2021-02" db="EMBL/GenBank/DDBJ databases">
        <authorList>
            <person name="Nowell W R."/>
        </authorList>
    </citation>
    <scope>NUCLEOTIDE SEQUENCE</scope>
</reference>
<dbReference type="Gene3D" id="3.20.20.80">
    <property type="entry name" value="Glycosidases"/>
    <property type="match status" value="1"/>
</dbReference>
<comment type="similarity">
    <text evidence="1">Belongs to the glycosyl hydrolase 35 family.</text>
</comment>
<feature type="signal peptide" evidence="2">
    <location>
        <begin position="1"/>
        <end position="21"/>
    </location>
</feature>
<feature type="domain" description="Glycoside hydrolase 35 catalytic" evidence="3">
    <location>
        <begin position="33"/>
        <end position="109"/>
    </location>
</feature>
<dbReference type="Proteomes" id="UP000663881">
    <property type="component" value="Unassembled WGS sequence"/>
</dbReference>
<dbReference type="PRINTS" id="PR00742">
    <property type="entry name" value="GLHYDRLASE35"/>
</dbReference>
<sequence length="110" mass="12959">MYQQLCVLLIIILCICGDCQSEQSFAIDFDRNTFIKDGKPFQYISGSIHMYRMPREYWNDRLEKMWAAGLNAIETYVFWDQHEPIEGVYNFDDTNDLVAFIQLAQKIGFV</sequence>
<evidence type="ECO:0000259" key="3">
    <source>
        <dbReference type="Pfam" id="PF01301"/>
    </source>
</evidence>
<proteinExistence type="inferred from homology"/>
<dbReference type="SUPFAM" id="SSF51445">
    <property type="entry name" value="(Trans)glycosidases"/>
    <property type="match status" value="1"/>
</dbReference>
<dbReference type="PANTHER" id="PTHR23421">
    <property type="entry name" value="BETA-GALACTOSIDASE RELATED"/>
    <property type="match status" value="1"/>
</dbReference>
<evidence type="ECO:0000256" key="1">
    <source>
        <dbReference type="ARBA" id="ARBA00009809"/>
    </source>
</evidence>
<dbReference type="InterPro" id="IPR001944">
    <property type="entry name" value="Glycoside_Hdrlase_35"/>
</dbReference>
<dbReference type="GO" id="GO:0004553">
    <property type="term" value="F:hydrolase activity, hydrolyzing O-glycosyl compounds"/>
    <property type="evidence" value="ECO:0007669"/>
    <property type="project" value="InterPro"/>
</dbReference>
<evidence type="ECO:0000256" key="2">
    <source>
        <dbReference type="SAM" id="SignalP"/>
    </source>
</evidence>
<dbReference type="InterPro" id="IPR017853">
    <property type="entry name" value="GH"/>
</dbReference>
<organism evidence="4 5">
    <name type="scientific">Adineta steineri</name>
    <dbReference type="NCBI Taxonomy" id="433720"/>
    <lineage>
        <taxon>Eukaryota</taxon>
        <taxon>Metazoa</taxon>
        <taxon>Spiralia</taxon>
        <taxon>Gnathifera</taxon>
        <taxon>Rotifera</taxon>
        <taxon>Eurotatoria</taxon>
        <taxon>Bdelloidea</taxon>
        <taxon>Adinetida</taxon>
        <taxon>Adinetidae</taxon>
        <taxon>Adineta</taxon>
    </lineage>
</organism>
<dbReference type="GO" id="GO:0005975">
    <property type="term" value="P:carbohydrate metabolic process"/>
    <property type="evidence" value="ECO:0007669"/>
    <property type="project" value="InterPro"/>
</dbReference>
<dbReference type="AlphaFoldDB" id="A0A820EYU9"/>
<name>A0A820EYU9_9BILA</name>
<keyword evidence="2" id="KW-0732">Signal</keyword>
<feature type="non-terminal residue" evidence="4">
    <location>
        <position position="110"/>
    </location>
</feature>
<comment type="caution">
    <text evidence="4">The sequence shown here is derived from an EMBL/GenBank/DDBJ whole genome shotgun (WGS) entry which is preliminary data.</text>
</comment>